<accession>A0A7J9HR51</accession>
<dbReference type="AlphaFoldDB" id="A0A7J9HR51"/>
<dbReference type="Proteomes" id="UP000593560">
    <property type="component" value="Unassembled WGS sequence"/>
</dbReference>
<evidence type="ECO:0000313" key="2">
    <source>
        <dbReference type="Proteomes" id="UP000593560"/>
    </source>
</evidence>
<feature type="non-terminal residue" evidence="1">
    <location>
        <position position="40"/>
    </location>
</feature>
<evidence type="ECO:0000313" key="1">
    <source>
        <dbReference type="EMBL" id="MBA0812340.1"/>
    </source>
</evidence>
<name>A0A7J9HR51_9ROSI</name>
<dbReference type="EMBL" id="JABFAD010000011">
    <property type="protein sequence ID" value="MBA0812340.1"/>
    <property type="molecule type" value="Genomic_DNA"/>
</dbReference>
<proteinExistence type="predicted"/>
<protein>
    <submittedName>
        <fullName evidence="1">Uncharacterized protein</fullName>
    </submittedName>
</protein>
<organism evidence="1 2">
    <name type="scientific">Gossypium harknessii</name>
    <dbReference type="NCBI Taxonomy" id="34285"/>
    <lineage>
        <taxon>Eukaryota</taxon>
        <taxon>Viridiplantae</taxon>
        <taxon>Streptophyta</taxon>
        <taxon>Embryophyta</taxon>
        <taxon>Tracheophyta</taxon>
        <taxon>Spermatophyta</taxon>
        <taxon>Magnoliopsida</taxon>
        <taxon>eudicotyledons</taxon>
        <taxon>Gunneridae</taxon>
        <taxon>Pentapetalae</taxon>
        <taxon>rosids</taxon>
        <taxon>malvids</taxon>
        <taxon>Malvales</taxon>
        <taxon>Malvaceae</taxon>
        <taxon>Malvoideae</taxon>
        <taxon>Gossypium</taxon>
    </lineage>
</organism>
<comment type="caution">
    <text evidence="1">The sequence shown here is derived from an EMBL/GenBank/DDBJ whole genome shotgun (WGS) entry which is preliminary data.</text>
</comment>
<keyword evidence="2" id="KW-1185">Reference proteome</keyword>
<sequence>MVDSRIIVLRRIQRIMRAEGQWRIRYVPRECNKIIPIHFI</sequence>
<reference evidence="1 2" key="1">
    <citation type="journal article" date="2019" name="Genome Biol. Evol.">
        <title>Insights into the evolution of the New World diploid cottons (Gossypium, subgenus Houzingenia) based on genome sequencing.</title>
        <authorList>
            <person name="Grover C.E."/>
            <person name="Arick M.A. 2nd"/>
            <person name="Thrash A."/>
            <person name="Conover J.L."/>
            <person name="Sanders W.S."/>
            <person name="Peterson D.G."/>
            <person name="Frelichowski J.E."/>
            <person name="Scheffler J.A."/>
            <person name="Scheffler B.E."/>
            <person name="Wendel J.F."/>
        </authorList>
    </citation>
    <scope>NUCLEOTIDE SEQUENCE [LARGE SCALE GENOMIC DNA]</scope>
    <source>
        <strain evidence="1">0</strain>
        <tissue evidence="1">Leaf</tissue>
    </source>
</reference>
<gene>
    <name evidence="1" type="ORF">Gohar_026315</name>
</gene>